<gene>
    <name evidence="1" type="ORF">C9I43_00520</name>
</gene>
<dbReference type="EMBL" id="PYSG01000001">
    <property type="protein sequence ID" value="PTA51853.1"/>
    <property type="molecule type" value="Genomic_DNA"/>
</dbReference>
<keyword evidence="2" id="KW-1185">Reference proteome</keyword>
<reference evidence="1 2" key="2">
    <citation type="submission" date="2018-04" db="EMBL/GenBank/DDBJ databases">
        <title>Genomic sequence of a freshwater isolate of Shewanella morhuae.</title>
        <authorList>
            <person name="Castillo D.E."/>
            <person name="Gram L."/>
        </authorList>
    </citation>
    <scope>NUCLEOTIDE SEQUENCE [LARGE SCALE GENOMIC DNA]</scope>
    <source>
        <strain evidence="1 2">CW7</strain>
        <plasmid evidence="1 2">pWMBT7</plasmid>
    </source>
</reference>
<evidence type="ECO:0008006" key="3">
    <source>
        <dbReference type="Google" id="ProtNLM"/>
    </source>
</evidence>
<accession>A0ABX5HZP3</accession>
<proteinExistence type="predicted"/>
<dbReference type="SUPFAM" id="SSF46785">
    <property type="entry name" value="Winged helix' DNA-binding domain"/>
    <property type="match status" value="1"/>
</dbReference>
<organism evidence="1 2">
    <name type="scientific">Shewanella morhuae</name>
    <dbReference type="NCBI Taxonomy" id="365591"/>
    <lineage>
        <taxon>Bacteria</taxon>
        <taxon>Pseudomonadati</taxon>
        <taxon>Pseudomonadota</taxon>
        <taxon>Gammaproteobacteria</taxon>
        <taxon>Alteromonadales</taxon>
        <taxon>Shewanellaceae</taxon>
        <taxon>Shewanella</taxon>
    </lineage>
</organism>
<evidence type="ECO:0000313" key="2">
    <source>
        <dbReference type="Proteomes" id="UP000240506"/>
    </source>
</evidence>
<comment type="caution">
    <text evidence="1">The sequence shown here is derived from an EMBL/GenBank/DDBJ whole genome shotgun (WGS) entry which is preliminary data.</text>
</comment>
<evidence type="ECO:0000313" key="1">
    <source>
        <dbReference type="EMBL" id="PTA51853.1"/>
    </source>
</evidence>
<sequence length="243" mass="27327">MPTLLWVKMPSDWLGKGILREHFSSRREKDISGEISALKIYICLCLYSDRKMIPYPPILQVHLKVLRERELIGSSLTYDQLSEYCSLSRVLVSRGLKKLISCGLIHKQGTTRKVVYEIVGLSISGWCKLPCRALLGPNGRVVSFTGLKNRYPSERDALKLFLYLLSIRQNSLSEVSVSRGKISQTTGLSVYDIDSSIGVLRAIELIEDVKSLGYKMNTSSLPQESDRLAQYLVKGGKSLNLKK</sequence>
<protein>
    <recommendedName>
        <fullName evidence="3">MarR family transcriptional regulator</fullName>
    </recommendedName>
</protein>
<dbReference type="RefSeq" id="WP_011787750.1">
    <property type="nucleotide sequence ID" value="NZ_CM009684.1"/>
</dbReference>
<keyword evidence="1" id="KW-0614">Plasmid</keyword>
<reference evidence="1 2" key="1">
    <citation type="submission" date="2018-03" db="EMBL/GenBank/DDBJ databases">
        <authorList>
            <person name="Dailey F.E."/>
        </authorList>
    </citation>
    <scope>NUCLEOTIDE SEQUENCE [LARGE SCALE GENOMIC DNA]</scope>
    <source>
        <strain evidence="1 2">CW7</strain>
        <plasmid evidence="1 2">pWMBT7</plasmid>
    </source>
</reference>
<dbReference type="InterPro" id="IPR036390">
    <property type="entry name" value="WH_DNA-bd_sf"/>
</dbReference>
<dbReference type="Proteomes" id="UP000240506">
    <property type="component" value="Plasmid pWMBT7"/>
</dbReference>
<geneLocation type="plasmid" evidence="1 2">
    <name>pWMBT7</name>
</geneLocation>
<name>A0ABX5HZP3_9GAMM</name>